<dbReference type="AlphaFoldDB" id="D1C207"/>
<dbReference type="InterPro" id="IPR029063">
    <property type="entry name" value="SAM-dependent_MTases_sf"/>
</dbReference>
<feature type="binding site" evidence="7 8">
    <location>
        <position position="65"/>
    </location>
    <ligand>
        <name>S-adenosyl-L-methionine</name>
        <dbReference type="ChEBI" id="CHEBI:59789"/>
    </ligand>
</feature>
<evidence type="ECO:0000256" key="7">
    <source>
        <dbReference type="HAMAP-Rule" id="MF_00607"/>
    </source>
</evidence>
<keyword evidence="11" id="KW-1185">Reference proteome</keyword>
<dbReference type="InParanoid" id="D1C207"/>
<dbReference type="InterPro" id="IPR020596">
    <property type="entry name" value="rRNA_Ade_Mease_Trfase_CS"/>
</dbReference>
<dbReference type="PANTHER" id="PTHR11727:SF7">
    <property type="entry name" value="DIMETHYLADENOSINE TRANSFERASE-RELATED"/>
    <property type="match status" value="1"/>
</dbReference>
<reference evidence="10 11" key="2">
    <citation type="journal article" date="2010" name="Stand. Genomic Sci.">
        <title>Complete genome sequence of Desulfohalobium retbaense type strain (HR(100)).</title>
        <authorList>
            <person name="Spring S."/>
            <person name="Nolan M."/>
            <person name="Lapidus A."/>
            <person name="Glavina Del Rio T."/>
            <person name="Copeland A."/>
            <person name="Tice H."/>
            <person name="Cheng J.F."/>
            <person name="Lucas S."/>
            <person name="Land M."/>
            <person name="Chen F."/>
            <person name="Bruce D."/>
            <person name="Goodwin L."/>
            <person name="Pitluck S."/>
            <person name="Ivanova N."/>
            <person name="Mavromatis K."/>
            <person name="Mikhailova N."/>
            <person name="Pati A."/>
            <person name="Chen A."/>
            <person name="Palaniappan K."/>
            <person name="Hauser L."/>
            <person name="Chang Y.J."/>
            <person name="Jeffries C.D."/>
            <person name="Munk C."/>
            <person name="Kiss H."/>
            <person name="Chain P."/>
            <person name="Han C."/>
            <person name="Brettin T."/>
            <person name="Detter J.C."/>
            <person name="Schuler E."/>
            <person name="Goker M."/>
            <person name="Rohde M."/>
            <person name="Bristow J."/>
            <person name="Eisen J.A."/>
            <person name="Markowitz V."/>
            <person name="Hugenholtz P."/>
            <person name="Kyrpides N.C."/>
            <person name="Klenk H.P."/>
        </authorList>
    </citation>
    <scope>NUCLEOTIDE SEQUENCE [LARGE SCALE GENOMIC DNA]</scope>
    <source>
        <strain evidence="11">ATCC 49802 / DSM 20745 / S 6022</strain>
    </source>
</reference>
<evidence type="ECO:0000256" key="8">
    <source>
        <dbReference type="PROSITE-ProRule" id="PRU01026"/>
    </source>
</evidence>
<proteinExistence type="inferred from homology"/>
<dbReference type="PANTHER" id="PTHR11727">
    <property type="entry name" value="DIMETHYLADENOSINE TRANSFERASE"/>
    <property type="match status" value="1"/>
</dbReference>
<keyword evidence="6 7" id="KW-0694">RNA-binding</keyword>
<dbReference type="NCBIfam" id="TIGR00755">
    <property type="entry name" value="ksgA"/>
    <property type="match status" value="1"/>
</dbReference>
<dbReference type="CDD" id="cd02440">
    <property type="entry name" value="AdoMet_MTases"/>
    <property type="match status" value="1"/>
</dbReference>
<dbReference type="RefSeq" id="WP_012871321.1">
    <property type="nucleotide sequence ID" value="NC_013523.1"/>
</dbReference>
<comment type="function">
    <text evidence="7">Specifically dimethylates two adjacent adenosines (A1518 and A1519) in the loop of a conserved hairpin near the 3'-end of 16S rRNA in the 30S particle. May play a critical role in biogenesis of 30S subunits.</text>
</comment>
<feature type="binding site" evidence="7 8">
    <location>
        <position position="110"/>
    </location>
    <ligand>
        <name>S-adenosyl-L-methionine</name>
        <dbReference type="ChEBI" id="CHEBI:59789"/>
    </ligand>
</feature>
<feature type="binding site" evidence="7 8">
    <location>
        <position position="130"/>
    </location>
    <ligand>
        <name>S-adenosyl-L-methionine</name>
        <dbReference type="ChEBI" id="CHEBI:59789"/>
    </ligand>
</feature>
<dbReference type="HAMAP" id="MF_00607">
    <property type="entry name" value="16SrRNA_methyltr_A"/>
    <property type="match status" value="1"/>
</dbReference>
<dbReference type="SUPFAM" id="SSF53335">
    <property type="entry name" value="S-adenosyl-L-methionine-dependent methyltransferases"/>
    <property type="match status" value="1"/>
</dbReference>
<evidence type="ECO:0000256" key="2">
    <source>
        <dbReference type="ARBA" id="ARBA00022552"/>
    </source>
</evidence>
<dbReference type="GO" id="GO:0003723">
    <property type="term" value="F:RNA binding"/>
    <property type="evidence" value="ECO:0007669"/>
    <property type="project" value="UniProtKB-UniRule"/>
</dbReference>
<dbReference type="EC" id="2.1.1.182" evidence="7"/>
<accession>D1C207</accession>
<comment type="similarity">
    <text evidence="7">Belongs to the class I-like SAM-binding methyltransferase superfamily. rRNA adenine N(6)-methyltransferase family. RsmA subfamily.</text>
</comment>
<name>D1C207_SPHTD</name>
<keyword evidence="5 7" id="KW-0949">S-adenosyl-L-methionine</keyword>
<dbReference type="Gene3D" id="3.40.50.150">
    <property type="entry name" value="Vaccinia Virus protein VP39"/>
    <property type="match status" value="1"/>
</dbReference>
<dbReference type="GO" id="GO:0052908">
    <property type="term" value="F:16S rRNA (adenine(1518)-N(6)/adenine(1519)-N(6))-dimethyltransferase activity"/>
    <property type="evidence" value="ECO:0007669"/>
    <property type="project" value="UniProtKB-EC"/>
</dbReference>
<dbReference type="Pfam" id="PF00398">
    <property type="entry name" value="RrnaAD"/>
    <property type="match status" value="1"/>
</dbReference>
<dbReference type="InterPro" id="IPR020598">
    <property type="entry name" value="rRNA_Ade_methylase_Trfase_N"/>
</dbReference>
<gene>
    <name evidence="7" type="primary">rsmA</name>
    <name evidence="7" type="synonym">ksgA</name>
    <name evidence="10" type="ordered locus">Sthe_0837</name>
</gene>
<feature type="domain" description="Ribosomal RNA adenine methylase transferase N-terminal" evidence="9">
    <location>
        <begin position="45"/>
        <end position="213"/>
    </location>
</feature>
<comment type="subcellular location">
    <subcellularLocation>
        <location evidence="7">Cytoplasm</location>
    </subcellularLocation>
</comment>
<protein>
    <recommendedName>
        <fullName evidence="7">Ribosomal RNA small subunit methyltransferase A</fullName>
        <ecNumber evidence="7">2.1.1.182</ecNumber>
    </recommendedName>
    <alternativeName>
        <fullName evidence="7">16S rRNA (adenine(1518)-N(6)/adenine(1519)-N(6))-dimethyltransferase</fullName>
    </alternativeName>
    <alternativeName>
        <fullName evidence="7">16S rRNA dimethyladenosine transferase</fullName>
    </alternativeName>
    <alternativeName>
        <fullName evidence="7">16S rRNA dimethylase</fullName>
    </alternativeName>
    <alternativeName>
        <fullName evidence="7">S-adenosylmethionine-6-N', N'-adenosyl(rRNA) dimethyltransferase</fullName>
    </alternativeName>
</protein>
<organism evidence="10 11">
    <name type="scientific">Sphaerobacter thermophilus (strain ATCC 49802 / DSM 20745 / KCCM 41009 / NCIMB 13125 / S 6022)</name>
    <dbReference type="NCBI Taxonomy" id="479434"/>
    <lineage>
        <taxon>Bacteria</taxon>
        <taxon>Pseudomonadati</taxon>
        <taxon>Thermomicrobiota</taxon>
        <taxon>Thermomicrobia</taxon>
        <taxon>Sphaerobacterales</taxon>
        <taxon>Sphaerobacterineae</taxon>
        <taxon>Sphaerobacteraceae</taxon>
        <taxon>Sphaerobacter</taxon>
    </lineage>
</organism>
<sequence>MRRRERSRQRRERERTEPTFRDLLEEIGVRPSKALGQNFLHDTRIVQRIAEVADLGPDDLVVEVGPGLGILTRELARRAGTVIAVELDTRLADHLRESLELENVRIVEGDILDLNLAELAGKRPYHVVANLPYSVAAAVIEHVLESDHRPGRMVVMVQREVAERIVARPPEMSVLAVAVQFYAVPRIAFRVGPGAFVPRPRVDSAVLRLDINPNPPLSGAERAAFFTLVRAGFSQRRKRLANALADALDLPKSVVGERLTAAGIDPDRRAETLSVEEWLAMQRSFGAHPSEVD</sequence>
<evidence type="ECO:0000256" key="4">
    <source>
        <dbReference type="ARBA" id="ARBA00022679"/>
    </source>
</evidence>
<evidence type="ECO:0000256" key="6">
    <source>
        <dbReference type="ARBA" id="ARBA00022884"/>
    </source>
</evidence>
<dbReference type="PROSITE" id="PS01131">
    <property type="entry name" value="RRNA_A_DIMETH"/>
    <property type="match status" value="1"/>
</dbReference>
<keyword evidence="1 7" id="KW-0963">Cytoplasm</keyword>
<evidence type="ECO:0000313" key="11">
    <source>
        <dbReference type="Proteomes" id="UP000002027"/>
    </source>
</evidence>
<evidence type="ECO:0000256" key="3">
    <source>
        <dbReference type="ARBA" id="ARBA00022603"/>
    </source>
</evidence>
<evidence type="ECO:0000256" key="5">
    <source>
        <dbReference type="ARBA" id="ARBA00022691"/>
    </source>
</evidence>
<dbReference type="FunCoup" id="D1C207">
    <property type="interactions" value="444"/>
</dbReference>
<dbReference type="SMART" id="SM00650">
    <property type="entry name" value="rADc"/>
    <property type="match status" value="1"/>
</dbReference>
<dbReference type="EMBL" id="CP001823">
    <property type="protein sequence ID" value="ACZ38274.1"/>
    <property type="molecule type" value="Genomic_DNA"/>
</dbReference>
<dbReference type="KEGG" id="sti:Sthe_0837"/>
<keyword evidence="4 7" id="KW-0808">Transferase</keyword>
<evidence type="ECO:0000259" key="9">
    <source>
        <dbReference type="SMART" id="SM00650"/>
    </source>
</evidence>
<dbReference type="PROSITE" id="PS51689">
    <property type="entry name" value="SAM_RNA_A_N6_MT"/>
    <property type="match status" value="1"/>
</dbReference>
<evidence type="ECO:0000313" key="10">
    <source>
        <dbReference type="EMBL" id="ACZ38274.1"/>
    </source>
</evidence>
<dbReference type="InterPro" id="IPR001737">
    <property type="entry name" value="KsgA/Erm"/>
</dbReference>
<keyword evidence="2 7" id="KW-0698">rRNA processing</keyword>
<feature type="binding site" evidence="7 8">
    <location>
        <position position="86"/>
    </location>
    <ligand>
        <name>S-adenosyl-L-methionine</name>
        <dbReference type="ChEBI" id="CHEBI:59789"/>
    </ligand>
</feature>
<evidence type="ECO:0000256" key="1">
    <source>
        <dbReference type="ARBA" id="ARBA00022490"/>
    </source>
</evidence>
<reference evidence="11" key="1">
    <citation type="submission" date="2009-11" db="EMBL/GenBank/DDBJ databases">
        <title>The complete chromosome 1 of Sphaerobacter thermophilus DSM 20745.</title>
        <authorList>
            <person name="Lucas S."/>
            <person name="Copeland A."/>
            <person name="Lapidus A."/>
            <person name="Glavina del Rio T."/>
            <person name="Dalin E."/>
            <person name="Tice H."/>
            <person name="Bruce D."/>
            <person name="Goodwin L."/>
            <person name="Pitluck S."/>
            <person name="Kyrpides N."/>
            <person name="Mavromatis K."/>
            <person name="Ivanova N."/>
            <person name="Mikhailova N."/>
            <person name="LaButti K.M."/>
            <person name="Clum A."/>
            <person name="Sun H.I."/>
            <person name="Brettin T."/>
            <person name="Detter J.C."/>
            <person name="Han C."/>
            <person name="Larimer F."/>
            <person name="Land M."/>
            <person name="Hauser L."/>
            <person name="Markowitz V."/>
            <person name="Cheng J.F."/>
            <person name="Hugenholtz P."/>
            <person name="Woyke T."/>
            <person name="Wu D."/>
            <person name="Steenblock K."/>
            <person name="Schneider S."/>
            <person name="Pukall R."/>
            <person name="Goeker M."/>
            <person name="Klenk H.P."/>
            <person name="Eisen J.A."/>
        </authorList>
    </citation>
    <scope>NUCLEOTIDE SEQUENCE [LARGE SCALE GENOMIC DNA]</scope>
    <source>
        <strain evidence="11">ATCC 49802 / DSM 20745 / S 6022</strain>
    </source>
</reference>
<dbReference type="STRING" id="479434.Sthe_0837"/>
<dbReference type="InterPro" id="IPR023165">
    <property type="entry name" value="rRNA_Ade_diMease-like_C"/>
</dbReference>
<feature type="binding site" evidence="7 8">
    <location>
        <position position="40"/>
    </location>
    <ligand>
        <name>S-adenosyl-L-methionine</name>
        <dbReference type="ChEBI" id="CHEBI:59789"/>
    </ligand>
</feature>
<dbReference type="GO" id="GO:0005829">
    <property type="term" value="C:cytosol"/>
    <property type="evidence" value="ECO:0007669"/>
    <property type="project" value="TreeGrafter"/>
</dbReference>
<dbReference type="HOGENOM" id="CLU_041220_0_0_0"/>
<comment type="catalytic activity">
    <reaction evidence="7">
        <text>adenosine(1518)/adenosine(1519) in 16S rRNA + 4 S-adenosyl-L-methionine = N(6)-dimethyladenosine(1518)/N(6)-dimethyladenosine(1519) in 16S rRNA + 4 S-adenosyl-L-homocysteine + 4 H(+)</text>
        <dbReference type="Rhea" id="RHEA:19609"/>
        <dbReference type="Rhea" id="RHEA-COMP:10232"/>
        <dbReference type="Rhea" id="RHEA-COMP:10233"/>
        <dbReference type="ChEBI" id="CHEBI:15378"/>
        <dbReference type="ChEBI" id="CHEBI:57856"/>
        <dbReference type="ChEBI" id="CHEBI:59789"/>
        <dbReference type="ChEBI" id="CHEBI:74411"/>
        <dbReference type="ChEBI" id="CHEBI:74493"/>
        <dbReference type="EC" id="2.1.1.182"/>
    </reaction>
</comment>
<feature type="binding site" evidence="7 8">
    <location>
        <position position="38"/>
    </location>
    <ligand>
        <name>S-adenosyl-L-methionine</name>
        <dbReference type="ChEBI" id="CHEBI:59789"/>
    </ligand>
</feature>
<keyword evidence="3 7" id="KW-0489">Methyltransferase</keyword>
<dbReference type="Proteomes" id="UP000002027">
    <property type="component" value="Chromosome 1"/>
</dbReference>
<dbReference type="InterPro" id="IPR011530">
    <property type="entry name" value="rRNA_adenine_dimethylase"/>
</dbReference>
<dbReference type="Gene3D" id="1.10.8.100">
    <property type="entry name" value="Ribosomal RNA adenine dimethylase-like, domain 2"/>
    <property type="match status" value="1"/>
</dbReference>
<dbReference type="eggNOG" id="COG0030">
    <property type="taxonomic scope" value="Bacteria"/>
</dbReference>